<comment type="similarity">
    <text evidence="1">Belongs to the HpcH/HpaI aldolase family.</text>
</comment>
<gene>
    <name evidence="5" type="ORF">EV670_1405</name>
</gene>
<accession>A0A4Q7VVJ6</accession>
<dbReference type="SUPFAM" id="SSF51621">
    <property type="entry name" value="Phosphoenolpyruvate/pyruvate domain"/>
    <property type="match status" value="1"/>
</dbReference>
<keyword evidence="6" id="KW-1185">Reference proteome</keyword>
<dbReference type="GO" id="GO:0016832">
    <property type="term" value="F:aldehyde-lyase activity"/>
    <property type="evidence" value="ECO:0007669"/>
    <property type="project" value="TreeGrafter"/>
</dbReference>
<organism evidence="5 6">
    <name type="scientific">Rivibacter subsaxonicus</name>
    <dbReference type="NCBI Taxonomy" id="457575"/>
    <lineage>
        <taxon>Bacteria</taxon>
        <taxon>Pseudomonadati</taxon>
        <taxon>Pseudomonadota</taxon>
        <taxon>Betaproteobacteria</taxon>
        <taxon>Burkholderiales</taxon>
        <taxon>Rivibacter</taxon>
    </lineage>
</organism>
<name>A0A4Q7VVJ6_9BURK</name>
<dbReference type="AlphaFoldDB" id="A0A4Q7VVJ6"/>
<dbReference type="PANTHER" id="PTHR30502">
    <property type="entry name" value="2-KETO-3-DEOXY-L-RHAMNONATE ALDOLASE"/>
    <property type="match status" value="1"/>
</dbReference>
<feature type="domain" description="HpcH/HpaI aldolase/citrate lyase" evidence="4">
    <location>
        <begin position="29"/>
        <end position="253"/>
    </location>
</feature>
<dbReference type="InterPro" id="IPR050251">
    <property type="entry name" value="HpcH-HpaI_aldolase"/>
</dbReference>
<evidence type="ECO:0000256" key="3">
    <source>
        <dbReference type="ARBA" id="ARBA00023239"/>
    </source>
</evidence>
<sequence>MNAFRQLLQPPMLMSANSPRVPHQRVPLGTWISSASPLVAEAIGYAGFDWAVIDMEHSPLELGGVVALLQAFGSVKTVPVVRVPGNEPVIFKRVLDAGATTVMVPFVQSAAEAMAAVAATRYPPEGIRGMAGVSRATHFGTLPNYARHANAGICVIAQIESAPALQRLEEIAAVDGIDALFIGPADLAASLGHLGESTHAEVRAAMGQAVARARVVGKPIGTLATTPEQAAHARAAGFDFVGLGTDLGLLVHAAQAALAALRSPDTAVVHTLAAGTHAY</sequence>
<dbReference type="GO" id="GO:0005737">
    <property type="term" value="C:cytoplasm"/>
    <property type="evidence" value="ECO:0007669"/>
    <property type="project" value="TreeGrafter"/>
</dbReference>
<dbReference type="EMBL" id="SHKP01000005">
    <property type="protein sequence ID" value="RZU00694.1"/>
    <property type="molecule type" value="Genomic_DNA"/>
</dbReference>
<dbReference type="OrthoDB" id="86160at2"/>
<evidence type="ECO:0000256" key="1">
    <source>
        <dbReference type="ARBA" id="ARBA00005568"/>
    </source>
</evidence>
<evidence type="ECO:0000259" key="4">
    <source>
        <dbReference type="Pfam" id="PF03328"/>
    </source>
</evidence>
<keyword evidence="2" id="KW-0479">Metal-binding</keyword>
<proteinExistence type="inferred from homology"/>
<dbReference type="Pfam" id="PF03328">
    <property type="entry name" value="HpcH_HpaI"/>
    <property type="match status" value="1"/>
</dbReference>
<keyword evidence="3" id="KW-0456">Lyase</keyword>
<dbReference type="InterPro" id="IPR015813">
    <property type="entry name" value="Pyrv/PenolPyrv_kinase-like_dom"/>
</dbReference>
<dbReference type="GO" id="GO:0046872">
    <property type="term" value="F:metal ion binding"/>
    <property type="evidence" value="ECO:0007669"/>
    <property type="project" value="UniProtKB-KW"/>
</dbReference>
<dbReference type="Proteomes" id="UP000293671">
    <property type="component" value="Unassembled WGS sequence"/>
</dbReference>
<dbReference type="RefSeq" id="WP_130431135.1">
    <property type="nucleotide sequence ID" value="NZ_SHKP01000005.1"/>
</dbReference>
<dbReference type="PANTHER" id="PTHR30502:SF0">
    <property type="entry name" value="PHOSPHOENOLPYRUVATE CARBOXYLASE FAMILY PROTEIN"/>
    <property type="match status" value="1"/>
</dbReference>
<reference evidence="5 6" key="1">
    <citation type="submission" date="2019-02" db="EMBL/GenBank/DDBJ databases">
        <title>Genomic Encyclopedia of Type Strains, Phase IV (KMG-IV): sequencing the most valuable type-strain genomes for metagenomic binning, comparative biology and taxonomic classification.</title>
        <authorList>
            <person name="Goeker M."/>
        </authorList>
    </citation>
    <scope>NUCLEOTIDE SEQUENCE [LARGE SCALE GENOMIC DNA]</scope>
    <source>
        <strain evidence="5 6">DSM 19570</strain>
    </source>
</reference>
<comment type="caution">
    <text evidence="5">The sequence shown here is derived from an EMBL/GenBank/DDBJ whole genome shotgun (WGS) entry which is preliminary data.</text>
</comment>
<protein>
    <submittedName>
        <fullName evidence="5">2-dehydro-3-deoxyglucarate aldolase/4-hydroxy-2-oxoheptanedioate aldolase</fullName>
    </submittedName>
</protein>
<dbReference type="InterPro" id="IPR040442">
    <property type="entry name" value="Pyrv_kinase-like_dom_sf"/>
</dbReference>
<evidence type="ECO:0000313" key="6">
    <source>
        <dbReference type="Proteomes" id="UP000293671"/>
    </source>
</evidence>
<dbReference type="Gene3D" id="3.20.20.60">
    <property type="entry name" value="Phosphoenolpyruvate-binding domains"/>
    <property type="match status" value="1"/>
</dbReference>
<evidence type="ECO:0000313" key="5">
    <source>
        <dbReference type="EMBL" id="RZU00694.1"/>
    </source>
</evidence>
<evidence type="ECO:0000256" key="2">
    <source>
        <dbReference type="ARBA" id="ARBA00022723"/>
    </source>
</evidence>
<dbReference type="InterPro" id="IPR005000">
    <property type="entry name" value="Aldolase/citrate-lyase_domain"/>
</dbReference>